<reference evidence="5" key="1">
    <citation type="submission" date="2022-07" db="EMBL/GenBank/DDBJ databases">
        <title>Evaluation of T. orientalis genome assembly methods using nanopore sequencing and analysis of variation between genomes.</title>
        <authorList>
            <person name="Yam J."/>
            <person name="Micallef M.L."/>
            <person name="Liu M."/>
            <person name="Djordjevic S.P."/>
            <person name="Bogema D.R."/>
            <person name="Jenkins C."/>
        </authorList>
    </citation>
    <scope>NUCLEOTIDE SEQUENCE</scope>
    <source>
        <strain evidence="5">Goon Nure</strain>
    </source>
</reference>
<feature type="transmembrane region" description="Helical" evidence="4">
    <location>
        <begin position="1406"/>
        <end position="1425"/>
    </location>
</feature>
<dbReference type="Gene3D" id="2.20.100.10">
    <property type="entry name" value="Thrombospondin type-1 (TSP1) repeat"/>
    <property type="match status" value="1"/>
</dbReference>
<evidence type="ECO:0000313" key="6">
    <source>
        <dbReference type="Proteomes" id="UP000244811"/>
    </source>
</evidence>
<dbReference type="InterPro" id="IPR036383">
    <property type="entry name" value="TSP1_rpt_sf"/>
</dbReference>
<feature type="transmembrane region" description="Helical" evidence="4">
    <location>
        <begin position="1321"/>
        <end position="1340"/>
    </location>
</feature>
<organism evidence="5 6">
    <name type="scientific">Theileria orientalis</name>
    <dbReference type="NCBI Taxonomy" id="68886"/>
    <lineage>
        <taxon>Eukaryota</taxon>
        <taxon>Sar</taxon>
        <taxon>Alveolata</taxon>
        <taxon>Apicomplexa</taxon>
        <taxon>Aconoidasida</taxon>
        <taxon>Piroplasmida</taxon>
        <taxon>Theileriidae</taxon>
        <taxon>Theileria</taxon>
    </lineage>
</organism>
<name>A0A976QV73_THEOR</name>
<proteinExistence type="predicted"/>
<feature type="transmembrane region" description="Helical" evidence="4">
    <location>
        <begin position="1431"/>
        <end position="1451"/>
    </location>
</feature>
<feature type="transmembrane region" description="Helical" evidence="4">
    <location>
        <begin position="1384"/>
        <end position="1401"/>
    </location>
</feature>
<evidence type="ECO:0000256" key="2">
    <source>
        <dbReference type="ARBA" id="ARBA00022475"/>
    </source>
</evidence>
<accession>A0A976QV73</accession>
<feature type="transmembrane region" description="Helical" evidence="4">
    <location>
        <begin position="1360"/>
        <end position="1378"/>
    </location>
</feature>
<protein>
    <submittedName>
        <fullName evidence="5">Thrombospondin, type I repeat containing protein</fullName>
    </submittedName>
</protein>
<dbReference type="PROSITE" id="PS50092">
    <property type="entry name" value="TSP1"/>
    <property type="match status" value="1"/>
</dbReference>
<dbReference type="SMART" id="SM00209">
    <property type="entry name" value="TSP1"/>
    <property type="match status" value="2"/>
</dbReference>
<feature type="region of interest" description="Disordered" evidence="3">
    <location>
        <begin position="466"/>
        <end position="492"/>
    </location>
</feature>
<dbReference type="InterPro" id="IPR000884">
    <property type="entry name" value="TSP1_rpt"/>
</dbReference>
<gene>
    <name evidence="5" type="ORF">MACK_001272</name>
</gene>
<feature type="compositionally biased region" description="Basic and acidic residues" evidence="3">
    <location>
        <begin position="466"/>
        <end position="487"/>
    </location>
</feature>
<evidence type="ECO:0000256" key="4">
    <source>
        <dbReference type="SAM" id="Phobius"/>
    </source>
</evidence>
<keyword evidence="4" id="KW-0812">Transmembrane</keyword>
<dbReference type="EMBL" id="CP056071">
    <property type="protein sequence ID" value="UKK01919.2"/>
    <property type="molecule type" value="Genomic_DNA"/>
</dbReference>
<keyword evidence="2" id="KW-1003">Cell membrane</keyword>
<sequence length="1477" mass="168874">MDVFEETWAICRNRMNCVLDVQAFDCGLFYPYDQKDEEFCLKLCRYYIRDCTAKYDQVPREYFIQCLEKMFFRNVSTQCGFLPNSIDPEHASFSWNKYMRKKYYHGHPNVSNKQWKNQKLKNKIENPVVFTSIPPGNGSNLKIVVKNVTNFNFKIMLLFMECAKKCFEKDEQITERVEYLAISHGNHSSDMKSQIIVGSIESETNNIVKLPLDPSLEWIVITQIQNDTLEKTSEFLPVIYTSLLYYNKRYFVDFYVNSAPEVKSVVLGYLAISKNESSSISLYHTELKYLQIQPRNLDKVAVNINLGFNFDYRSMYGITTYESTLVTDVRQSINDLYVEGAIRSTVSSILRRFNIQVGFHWVARARAIRKAPRLDVLFVEKNDFTIIKQICMFTRRLNYRSKRSCYSECITSLYLRECLTGSTDEFLNCYKERSQNCEIIELEGLNEFINENKNSILNYYSNKNDKKPADTTETAEPVKKDDEKTEESVPEEQIVDEEIPHLAEIYSEWSSWSKCSSVCDDGINKAYESRTRLIYAESNRDYETEITERRDCTDLVECDKLCYYRNHSELKKDGEDEIDSGKDSQSQEEKMMYFFIWNPDCKMKPEDSYINRKSIDTQLNIENKIEYSKDCDGDYNWSACDAPCESDLQTRVPQRHLLINVRCPSNVKKCENLKKCVFSNSNSPEKTGITSYADIVNKYESETCSLYNSSYDDSAKSWTNNGSCNCPIGTVPCNSNEIYFNKNNQHILNDNYNYIASLNETNLFTDVSKYINRSRNKIQKYISLANNERLVMPLKFVKVPTYDEFTSDEKLNNFCSTGNVHFEKINDNLLLVNCNNIYSELDNNSSNVSGIQPENAIATDNCKNRCKLVEKKCMGKYNKLDQKEAVECFINKISKKTNLLEEPKTLEAIKLVENVDELVGALCKLNKLDNRCKDLATKAVYGCENIQYHRNVNIKTRQCILDHYSSPSSSESAGNCKFKRRKVIGNGLVFCKPIKCNYTKYSEWFQNTVKHKPVADENNNTNNASNGNKMDLFNLIKIQIVKDLMKRGIKNGITDGVINEIVGGLDASIKIRVRYRNQTNGDPYCNDINQLIQILTSPIIDNLESVPSFVDTSGGKNRWNNFSNRSSIIISEPDYSGSSLTNPPGSDKTKGNGSSVVKYSMMFNKSVANRHCNIYLGQKQLQNTKLIIQTNRCSCPSNTHPCSIEESLNSKRWTKLLDLVCLNKMRSILFSNSGNFYRFSCLSRSFIKEDFESIKQLCNEDDEMTFISCYGEPTLIEMYIVASLMGIIAKDTLEDELPLNSLLSVYDFNGDTDLIATKDNYIGVSILVALNATILIVVMWQTSRLFSKGFAKKYMNGGGWWILLSALLGNGIGCFAGYMLDYSVLALGFSFMLFGVSFLLVGSRAMVIGGISGAEIGIILGVIRGGSISSIIVHTIFCFCAGFAIGYVPVFPNIKVNSRYIDKSLRKSDTIESQFKA</sequence>
<evidence type="ECO:0000256" key="1">
    <source>
        <dbReference type="ARBA" id="ARBA00004236"/>
    </source>
</evidence>
<dbReference type="SUPFAM" id="SSF82895">
    <property type="entry name" value="TSP-1 type 1 repeat"/>
    <property type="match status" value="1"/>
</dbReference>
<dbReference type="GO" id="GO:0005886">
    <property type="term" value="C:plasma membrane"/>
    <property type="evidence" value="ECO:0007669"/>
    <property type="project" value="UniProtKB-SubCell"/>
</dbReference>
<keyword evidence="4" id="KW-1133">Transmembrane helix</keyword>
<keyword evidence="4" id="KW-0472">Membrane</keyword>
<dbReference type="Proteomes" id="UP000244811">
    <property type="component" value="Chromosome 2"/>
</dbReference>
<evidence type="ECO:0000256" key="3">
    <source>
        <dbReference type="SAM" id="MobiDB-lite"/>
    </source>
</evidence>
<comment type="subcellular location">
    <subcellularLocation>
        <location evidence="1">Cell membrane</location>
    </subcellularLocation>
</comment>
<evidence type="ECO:0000313" key="5">
    <source>
        <dbReference type="EMBL" id="UKK01919.2"/>
    </source>
</evidence>